<organism evidence="3 4">
    <name type="scientific">Phocaeicola dorei</name>
    <dbReference type="NCBI Taxonomy" id="357276"/>
    <lineage>
        <taxon>Bacteria</taxon>
        <taxon>Pseudomonadati</taxon>
        <taxon>Bacteroidota</taxon>
        <taxon>Bacteroidia</taxon>
        <taxon>Bacteroidales</taxon>
        <taxon>Bacteroidaceae</taxon>
        <taxon>Phocaeicola</taxon>
    </lineage>
</organism>
<keyword evidence="1" id="KW-0732">Signal</keyword>
<dbReference type="EMBL" id="BQOB01000001">
    <property type="protein sequence ID" value="GKH83270.1"/>
    <property type="molecule type" value="Genomic_DNA"/>
</dbReference>
<proteinExistence type="predicted"/>
<dbReference type="InterPro" id="IPR011047">
    <property type="entry name" value="Quinoprotein_ADH-like_sf"/>
</dbReference>
<gene>
    <name evidence="3" type="ORF">CE91St7_41540</name>
</gene>
<feature type="signal peptide" evidence="1">
    <location>
        <begin position="1"/>
        <end position="17"/>
    </location>
</feature>
<dbReference type="PROSITE" id="PS51257">
    <property type="entry name" value="PROKAR_LIPOPROTEIN"/>
    <property type="match status" value="1"/>
</dbReference>
<dbReference type="AlphaFoldDB" id="A0AA37KIJ1"/>
<feature type="chain" id="PRO_5041441798" description="Bacterial repeat domain-containing protein" evidence="1">
    <location>
        <begin position="18"/>
        <end position="500"/>
    </location>
</feature>
<evidence type="ECO:0000259" key="2">
    <source>
        <dbReference type="Pfam" id="PF18998"/>
    </source>
</evidence>
<protein>
    <recommendedName>
        <fullName evidence="2">Bacterial repeat domain-containing protein</fullName>
    </recommendedName>
</protein>
<evidence type="ECO:0000313" key="3">
    <source>
        <dbReference type="EMBL" id="GKH83270.1"/>
    </source>
</evidence>
<dbReference type="Proteomes" id="UP001055104">
    <property type="component" value="Unassembled WGS sequence"/>
</dbReference>
<evidence type="ECO:0000256" key="1">
    <source>
        <dbReference type="SAM" id="SignalP"/>
    </source>
</evidence>
<reference evidence="3" key="1">
    <citation type="submission" date="2022-01" db="EMBL/GenBank/DDBJ databases">
        <title>Novel bile acid biosynthetic pathways are enriched in the microbiome of centenarians.</title>
        <authorList>
            <person name="Sato Y."/>
            <person name="Atarashi K."/>
            <person name="Plichta R.D."/>
            <person name="Arai Y."/>
            <person name="Sasajima S."/>
            <person name="Kearney M.S."/>
            <person name="Suda W."/>
            <person name="Takeshita K."/>
            <person name="Sasaki T."/>
            <person name="Okamoto S."/>
            <person name="Skelly N.A."/>
            <person name="Okamura Y."/>
            <person name="Vlamakis H."/>
            <person name="Li Y."/>
            <person name="Tanoue T."/>
            <person name="Takei H."/>
            <person name="Nittono H."/>
            <person name="Narushima S."/>
            <person name="Irie J."/>
            <person name="Itoh H."/>
            <person name="Moriya K."/>
            <person name="Sugiura Y."/>
            <person name="Suematsu M."/>
            <person name="Moritoki N."/>
            <person name="Shibata S."/>
            <person name="Littman R.D."/>
            <person name="Fischbach A.M."/>
            <person name="Uwamino Y."/>
            <person name="Inoue T."/>
            <person name="Honda A."/>
            <person name="Hattori M."/>
            <person name="Murai T."/>
            <person name="Xavier J.R."/>
            <person name="Hirose N."/>
            <person name="Honda K."/>
        </authorList>
    </citation>
    <scope>NUCLEOTIDE SEQUENCE</scope>
    <source>
        <strain evidence="3">CE91-St7</strain>
    </source>
</reference>
<sequence>MKKVKFLFLTAFVAVFAGCQSEEMLEKSSENDKTTPTGDIRITIKGEGMTNPATRATDGKVEFEGGYATGAGLYNGTDQPVVEAHPDGGYEVSYFYGGPTNEPKKYDYSQSGTSLFEVDLGGQDHTFHCGFKEKKRNLTVNAGTGGSVSPSGTNSYRVKKPIDITATPDNGYEFTGWTITEGDVTINDPSSLTTTATLHNTNSTITAKFISSKFIIVGNNGYVITPSGAQQTGQCDWKYVAYGNGRYFVSGKMEESSSFTAPYMTSSDGENWNLTSKMGTGYEPIGVAFGNDKFITSYSTSYSTATYFVSNDWNFTGSQPHSTFIPYSVAYGDKMFVMVGKQDGYGYSYTMDDYSTTWTRKVIGGITPVDITFNGDLKKFIALGEWGEVYAFSRYFGWSKSAEISLTKTFTRVAVSNDGTIVAVGKDGYIVSSKDWDSPKQIGTQNWNDVICLNNKFIAIGDNGLITQSADGIVWSNPEQVKDALGNALNINLNALCAIQ</sequence>
<dbReference type="Pfam" id="PF18998">
    <property type="entry name" value="Flg_new_2"/>
    <property type="match status" value="1"/>
</dbReference>
<accession>A0AA37KIJ1</accession>
<comment type="caution">
    <text evidence="3">The sequence shown here is derived from an EMBL/GenBank/DDBJ whole genome shotgun (WGS) entry which is preliminary data.</text>
</comment>
<evidence type="ECO:0000313" key="4">
    <source>
        <dbReference type="Proteomes" id="UP001055104"/>
    </source>
</evidence>
<dbReference type="SUPFAM" id="SSF50998">
    <property type="entry name" value="Quinoprotein alcohol dehydrogenase-like"/>
    <property type="match status" value="1"/>
</dbReference>
<dbReference type="RefSeq" id="WP_244062476.1">
    <property type="nucleotide sequence ID" value="NZ_BQOB01000001.1"/>
</dbReference>
<dbReference type="InterPro" id="IPR044060">
    <property type="entry name" value="Bacterial_rp_domain"/>
</dbReference>
<name>A0AA37KIJ1_9BACT</name>
<feature type="domain" description="Bacterial repeat" evidence="2">
    <location>
        <begin position="137"/>
        <end position="209"/>
    </location>
</feature>